<evidence type="ECO:0000256" key="7">
    <source>
        <dbReference type="HAMAP-Rule" id="MF_00589"/>
    </source>
</evidence>
<evidence type="ECO:0000256" key="1">
    <source>
        <dbReference type="ARBA" id="ARBA00004170"/>
    </source>
</evidence>
<evidence type="ECO:0000256" key="3">
    <source>
        <dbReference type="ARBA" id="ARBA00022982"/>
    </source>
</evidence>
<dbReference type="GO" id="GO:0019898">
    <property type="term" value="C:extrinsic component of membrane"/>
    <property type="evidence" value="ECO:0007669"/>
    <property type="project" value="InterPro"/>
</dbReference>
<keyword evidence="3 7" id="KW-0249">Electron transport</keyword>
<keyword evidence="5 7" id="KW-0472">Membrane</keyword>
<dbReference type="GO" id="GO:0015979">
    <property type="term" value="P:photosynthesis"/>
    <property type="evidence" value="ECO:0007669"/>
    <property type="project" value="UniProtKB-UniRule"/>
</dbReference>
<sequence length="149" mass="16600">MERGRKIVKGLVRLLTVFSLLLGCWGLLGTTQIAQAASFSNLALPQVQVLAIARQNKADQKLATEFGKKIDLNNTNIAAFQQYPGLYPTLAKKIIKNAPYKSVEDVLNLEGLSDRQKKTLQANLGNFTVTEYEPEFNEGDDRINNGIYR</sequence>
<dbReference type="EMBL" id="BJCE01000083">
    <property type="protein sequence ID" value="GCL37556.1"/>
    <property type="molecule type" value="Genomic_DNA"/>
</dbReference>
<keyword evidence="4 7" id="KW-0793">Thylakoid</keyword>
<comment type="caution">
    <text evidence="8">The sequence shown here is derived from an EMBL/GenBank/DDBJ whole genome shotgun (WGS) entry which is preliminary data.</text>
</comment>
<dbReference type="NCBIfam" id="NF002708">
    <property type="entry name" value="PRK02515.1"/>
    <property type="match status" value="1"/>
</dbReference>
<protein>
    <recommendedName>
        <fullName evidence="7">Photosystem II extrinsic protein U</fullName>
        <shortName evidence="7">PSII-U</shortName>
        <shortName evidence="7">PsbU</shortName>
    </recommendedName>
    <alternativeName>
        <fullName evidence="7">Photosystem II 12 kDa extrinsic protein</fullName>
        <shortName evidence="7">PS II complex 12 kDa extrinsic protein</shortName>
    </alternativeName>
</protein>
<dbReference type="GO" id="GO:0009654">
    <property type="term" value="C:photosystem II oxygen evolving complex"/>
    <property type="evidence" value="ECO:0007669"/>
    <property type="project" value="InterPro"/>
</dbReference>
<comment type="function">
    <text evidence="7">One of the extrinsic, lumenal subunits of photosystem II (PSII). PSII is a light-driven water plastoquinone oxidoreductase, using light energy to abstract electrons from H(2)O, generating a proton gradient subsequently used for ATP formation. The extrinsic proteins stabilize the structure of photosystem II oxygen-evolving complex (OEC), the ion environment of oxygen evolution and protect the OEC against heat-induced inactivation.</text>
</comment>
<dbReference type="Pfam" id="PF06514">
    <property type="entry name" value="PsbU"/>
    <property type="match status" value="1"/>
</dbReference>
<dbReference type="GO" id="GO:0031676">
    <property type="term" value="C:plasma membrane-derived thylakoid membrane"/>
    <property type="evidence" value="ECO:0007669"/>
    <property type="project" value="UniProtKB-SubCell"/>
</dbReference>
<evidence type="ECO:0000313" key="8">
    <source>
        <dbReference type="EMBL" id="GCL37556.1"/>
    </source>
</evidence>
<dbReference type="AlphaFoldDB" id="A0A480A149"/>
<keyword evidence="9" id="KW-1185">Reference proteome</keyword>
<evidence type="ECO:0000256" key="2">
    <source>
        <dbReference type="ARBA" id="ARBA00010827"/>
    </source>
</evidence>
<proteinExistence type="inferred from homology"/>
<dbReference type="InterPro" id="IPR010527">
    <property type="entry name" value="PSII_PsbU"/>
</dbReference>
<name>A0A480A149_9CYAN</name>
<comment type="subunit">
    <text evidence="7">PSII is composed of 1 copy each of membrane proteins PsbA, PsbB, PsbC, PsbD, PsbE, PsbF, PsbH, PsbI, PsbJ, PsbK, PsbL, PsbM, PsbT, PsbX, PsbY, PsbZ, Psb30/Ycf12, peripheral proteins PsbO, CyanoQ (PsbQ), PsbU, PsbV and a large number of cofactors. It forms dimeric complexes.</text>
</comment>
<keyword evidence="6 7" id="KW-0604">Photosystem II</keyword>
<dbReference type="Gene3D" id="1.10.150.320">
    <property type="entry name" value="Photosystem II 12 kDa extrinsic protein"/>
    <property type="match status" value="1"/>
</dbReference>
<evidence type="ECO:0000313" key="9">
    <source>
        <dbReference type="Proteomes" id="UP000300142"/>
    </source>
</evidence>
<gene>
    <name evidence="7" type="primary">psbU</name>
    <name evidence="8" type="ORF">SR1949_26670</name>
</gene>
<dbReference type="HAMAP" id="MF_00589">
    <property type="entry name" value="PSII_PsbU"/>
    <property type="match status" value="1"/>
</dbReference>
<accession>A0A480A149</accession>
<dbReference type="PROSITE" id="PS51257">
    <property type="entry name" value="PROKAR_LIPOPROTEIN"/>
    <property type="match status" value="1"/>
</dbReference>
<dbReference type="GO" id="GO:0042549">
    <property type="term" value="P:photosystem II stabilization"/>
    <property type="evidence" value="ECO:0007669"/>
    <property type="project" value="InterPro"/>
</dbReference>
<comment type="subcellular location">
    <subcellularLocation>
        <location evidence="7">Cellular thylakoid membrane</location>
        <topology evidence="7">Peripheral membrane protein</topology>
        <orientation evidence="7">Lumenal side</orientation>
    </subcellularLocation>
    <subcellularLocation>
        <location evidence="1">Membrane</location>
        <topology evidence="1">Peripheral membrane protein</topology>
    </subcellularLocation>
</comment>
<keyword evidence="7" id="KW-0813">Transport</keyword>
<dbReference type="SUPFAM" id="SSF81585">
    <property type="entry name" value="PsbU/PolX domain-like"/>
    <property type="match status" value="1"/>
</dbReference>
<evidence type="ECO:0000256" key="4">
    <source>
        <dbReference type="ARBA" id="ARBA00023078"/>
    </source>
</evidence>
<reference evidence="9" key="1">
    <citation type="submission" date="2019-02" db="EMBL/GenBank/DDBJ databases">
        <title>Draft genome sequence of Sphaerospermopsis reniformis NIES-1949.</title>
        <authorList>
            <person name="Yamaguchi H."/>
            <person name="Suzuki S."/>
            <person name="Kawachi M."/>
        </authorList>
    </citation>
    <scope>NUCLEOTIDE SEQUENCE [LARGE SCALE GENOMIC DNA]</scope>
    <source>
        <strain evidence="9">NIES-1949</strain>
    </source>
</reference>
<organism evidence="8 9">
    <name type="scientific">Sphaerospermopsis reniformis</name>
    <dbReference type="NCBI Taxonomy" id="531300"/>
    <lineage>
        <taxon>Bacteria</taxon>
        <taxon>Bacillati</taxon>
        <taxon>Cyanobacteriota</taxon>
        <taxon>Cyanophyceae</taxon>
        <taxon>Nostocales</taxon>
        <taxon>Aphanizomenonaceae</taxon>
        <taxon>Sphaerospermopsis</taxon>
    </lineage>
</organism>
<evidence type="ECO:0000256" key="5">
    <source>
        <dbReference type="ARBA" id="ARBA00023136"/>
    </source>
</evidence>
<comment type="similarity">
    <text evidence="2 7">Belongs to the PsbU family.</text>
</comment>
<dbReference type="Proteomes" id="UP000300142">
    <property type="component" value="Unassembled WGS sequence"/>
</dbReference>
<keyword evidence="7" id="KW-0602">Photosynthesis</keyword>
<evidence type="ECO:0000256" key="6">
    <source>
        <dbReference type="ARBA" id="ARBA00023276"/>
    </source>
</evidence>